<evidence type="ECO:0000313" key="12">
    <source>
        <dbReference type="Proteomes" id="UP000287394"/>
    </source>
</evidence>
<evidence type="ECO:0000256" key="3">
    <source>
        <dbReference type="ARBA" id="ARBA00022801"/>
    </source>
</evidence>
<keyword evidence="5" id="KW-0119">Carbohydrate metabolism</keyword>
<evidence type="ECO:0000259" key="10">
    <source>
        <dbReference type="Pfam" id="PF14200"/>
    </source>
</evidence>
<dbReference type="InterPro" id="IPR017853">
    <property type="entry name" value="GH"/>
</dbReference>
<feature type="domain" description="Glycoside hydrolase family 5" evidence="9">
    <location>
        <begin position="47"/>
        <end position="350"/>
    </location>
</feature>
<feature type="domain" description="Ricin B lectin" evidence="10">
    <location>
        <begin position="477"/>
        <end position="539"/>
    </location>
</feature>
<keyword evidence="6 8" id="KW-0326">Glycosidase</keyword>
<dbReference type="CDD" id="cd00161">
    <property type="entry name" value="beta-trefoil_Ricin-like"/>
    <property type="match status" value="1"/>
</dbReference>
<dbReference type="Gene3D" id="3.20.20.80">
    <property type="entry name" value="Glycosidases"/>
    <property type="match status" value="1"/>
</dbReference>
<evidence type="ECO:0000259" key="9">
    <source>
        <dbReference type="Pfam" id="PF00150"/>
    </source>
</evidence>
<name>A0A402CR73_9BACT</name>
<evidence type="ECO:0000256" key="6">
    <source>
        <dbReference type="ARBA" id="ARBA00023295"/>
    </source>
</evidence>
<dbReference type="PANTHER" id="PTHR35923:SF2">
    <property type="entry name" value="ENDOGLUCANASE"/>
    <property type="match status" value="1"/>
</dbReference>
<keyword evidence="12" id="KW-1185">Reference proteome</keyword>
<dbReference type="GO" id="GO:0030245">
    <property type="term" value="P:cellulose catabolic process"/>
    <property type="evidence" value="ECO:0007669"/>
    <property type="project" value="UniProtKB-KW"/>
</dbReference>
<dbReference type="PANTHER" id="PTHR35923">
    <property type="entry name" value="MAJOR EXTRACELLULAR ENDOGLUCANASE"/>
    <property type="match status" value="1"/>
</dbReference>
<proteinExistence type="inferred from homology"/>
<comment type="catalytic activity">
    <reaction evidence="1">
        <text>Endohydrolysis of (1-&gt;4)-beta-D-glucosidic linkages in cellulose, lichenin and cereal beta-D-glucans.</text>
        <dbReference type="EC" id="3.2.1.4"/>
    </reaction>
</comment>
<dbReference type="EC" id="3.2.1.4" evidence="2"/>
<evidence type="ECO:0000256" key="4">
    <source>
        <dbReference type="ARBA" id="ARBA00023001"/>
    </source>
</evidence>
<dbReference type="SUPFAM" id="SSF50370">
    <property type="entry name" value="Ricin B-like lectins"/>
    <property type="match status" value="1"/>
</dbReference>
<evidence type="ECO:0000256" key="1">
    <source>
        <dbReference type="ARBA" id="ARBA00000966"/>
    </source>
</evidence>
<dbReference type="AlphaFoldDB" id="A0A402CR73"/>
<reference evidence="11 12" key="1">
    <citation type="journal article" date="2019" name="Int. J. Syst. Evol. Microbiol.">
        <title>Capsulimonas corticalis gen. nov., sp. nov., an aerobic capsulated bacterium, of a novel bacterial order, Capsulimonadales ord. nov., of the class Armatimonadia of the phylum Armatimonadetes.</title>
        <authorList>
            <person name="Li J."/>
            <person name="Kudo C."/>
            <person name="Tonouchi A."/>
        </authorList>
    </citation>
    <scope>NUCLEOTIDE SEQUENCE [LARGE SCALE GENOMIC DNA]</scope>
    <source>
        <strain evidence="11 12">AX-7</strain>
    </source>
</reference>
<evidence type="ECO:0000256" key="5">
    <source>
        <dbReference type="ARBA" id="ARBA00023277"/>
    </source>
</evidence>
<sequence length="540" mass="58737">MLTHLPPSRKLRSGLLPVVAIAGIAILGSPAAHAQNYLHTSGARILDSQGNAVRITGINWFGFETTNYCPHGLWARSMSSMLDQIKGLGYNTLRVPFCSQMFDAGSAPNGIDFGQNPDLQGLTPIQILDKLIADCQARGLKVILDRHRPDSNAQSALWYTSQYSEQRWISDWQMLAGRYHGNDTVIGCDLHNEPHSPSTWGDGSQTTDWRLAAQRCGDAIQAINPHLLIFVEGIEQFNGDGYWWGGNLEGVASAPVQLNVANQLVYSVHDYPSTVGSQPWFSDPSYPSNLPGVWDKHWGYIAKQNIAPVWIGEFGTLDQTTSDQQWFSSIASYIAANQLSFTYWCWNPNSGDTGGILQDDWNTVNTNKQSVLQPLLAPLIGSGASQTLSDGTYKIAAQTTGDVLDCYNTANTNGTIVQLWGSWNTNSQRWSVHGNGDGTYAIRTINPDGSVGRSLDCTGCSPGDGTQLELWDYWGGPCQAWRINPTGGGAYSISTAQAKSDGSYDVLDGNGCSGADGTRVILWSWGGGGCQQQWRFIPAN</sequence>
<dbReference type="InterPro" id="IPR000772">
    <property type="entry name" value="Ricin_B_lectin"/>
</dbReference>
<organism evidence="11 12">
    <name type="scientific">Capsulimonas corticalis</name>
    <dbReference type="NCBI Taxonomy" id="2219043"/>
    <lineage>
        <taxon>Bacteria</taxon>
        <taxon>Bacillati</taxon>
        <taxon>Armatimonadota</taxon>
        <taxon>Armatimonadia</taxon>
        <taxon>Capsulimonadales</taxon>
        <taxon>Capsulimonadaceae</taxon>
        <taxon>Capsulimonas</taxon>
    </lineage>
</organism>
<dbReference type="InterPro" id="IPR001547">
    <property type="entry name" value="Glyco_hydro_5"/>
</dbReference>
<keyword evidence="4" id="KW-0136">Cellulose degradation</keyword>
<dbReference type="Pfam" id="PF14200">
    <property type="entry name" value="RicinB_lectin_2"/>
    <property type="match status" value="2"/>
</dbReference>
<dbReference type="Pfam" id="PF00150">
    <property type="entry name" value="Cellulase"/>
    <property type="match status" value="1"/>
</dbReference>
<dbReference type="Gene3D" id="2.80.10.50">
    <property type="match status" value="2"/>
</dbReference>
<dbReference type="GO" id="GO:0008810">
    <property type="term" value="F:cellulase activity"/>
    <property type="evidence" value="ECO:0007669"/>
    <property type="project" value="UniProtKB-EC"/>
</dbReference>
<dbReference type="KEGG" id="ccot:CCAX7_65990"/>
<keyword evidence="7" id="KW-0624">Polysaccharide degradation</keyword>
<dbReference type="Proteomes" id="UP000287394">
    <property type="component" value="Chromosome"/>
</dbReference>
<dbReference type="PROSITE" id="PS50231">
    <property type="entry name" value="RICIN_B_LECTIN"/>
    <property type="match status" value="1"/>
</dbReference>
<evidence type="ECO:0000256" key="2">
    <source>
        <dbReference type="ARBA" id="ARBA00012601"/>
    </source>
</evidence>
<dbReference type="InterPro" id="IPR035992">
    <property type="entry name" value="Ricin_B-like_lectins"/>
</dbReference>
<protein>
    <recommendedName>
        <fullName evidence="2">cellulase</fullName>
        <ecNumber evidence="2">3.2.1.4</ecNumber>
    </recommendedName>
</protein>
<comment type="similarity">
    <text evidence="8">Belongs to the glycosyl hydrolase 5 (cellulase A) family.</text>
</comment>
<gene>
    <name evidence="11" type="ORF">CCAX7_65990</name>
</gene>
<dbReference type="EMBL" id="AP025739">
    <property type="protein sequence ID" value="BDI34548.1"/>
    <property type="molecule type" value="Genomic_DNA"/>
</dbReference>
<evidence type="ECO:0000313" key="11">
    <source>
        <dbReference type="EMBL" id="BDI34548.1"/>
    </source>
</evidence>
<evidence type="ECO:0000256" key="8">
    <source>
        <dbReference type="RuleBase" id="RU361153"/>
    </source>
</evidence>
<feature type="domain" description="Ricin B lectin" evidence="10">
    <location>
        <begin position="388"/>
        <end position="471"/>
    </location>
</feature>
<dbReference type="SUPFAM" id="SSF51445">
    <property type="entry name" value="(Trans)glycosidases"/>
    <property type="match status" value="1"/>
</dbReference>
<accession>A0A402CR73</accession>
<evidence type="ECO:0000256" key="7">
    <source>
        <dbReference type="ARBA" id="ARBA00023326"/>
    </source>
</evidence>
<keyword evidence="3 8" id="KW-0378">Hydrolase</keyword>